<dbReference type="InterPro" id="IPR052585">
    <property type="entry name" value="Lipid_raft_assoc_Zn_ADH"/>
</dbReference>
<protein>
    <submittedName>
        <fullName evidence="2">NADPH:quinone reductase</fullName>
    </submittedName>
</protein>
<dbReference type="Pfam" id="PF13602">
    <property type="entry name" value="ADH_zinc_N_2"/>
    <property type="match status" value="1"/>
</dbReference>
<gene>
    <name evidence="2" type="ORF">SAMN05216260_103100</name>
</gene>
<dbReference type="Gene3D" id="3.40.50.720">
    <property type="entry name" value="NAD(P)-binding Rossmann-like Domain"/>
    <property type="match status" value="1"/>
</dbReference>
<dbReference type="SUPFAM" id="SSF50129">
    <property type="entry name" value="GroES-like"/>
    <property type="match status" value="1"/>
</dbReference>
<dbReference type="OrthoDB" id="3727682at2"/>
<organism evidence="2 3">
    <name type="scientific">Streptomyces griseoaurantiacus</name>
    <dbReference type="NCBI Taxonomy" id="68213"/>
    <lineage>
        <taxon>Bacteria</taxon>
        <taxon>Bacillati</taxon>
        <taxon>Actinomycetota</taxon>
        <taxon>Actinomycetes</taxon>
        <taxon>Kitasatosporales</taxon>
        <taxon>Streptomycetaceae</taxon>
        <taxon>Streptomyces</taxon>
        <taxon>Streptomyces aurantiacus group</taxon>
    </lineage>
</organism>
<evidence type="ECO:0000313" key="2">
    <source>
        <dbReference type="EMBL" id="SDE67823.1"/>
    </source>
</evidence>
<sequence>MQAQAESRHSSEGGGRAVRLRSFGGPEALEVHQVPAPEAGPGQVRVRVTAAGLNPMDWVMTADADTAARFGLTLPVGFGTDYAGVIDQVGEGVTGFAPGDRVFGGALSRAVADLVVVDARGDTAADEVHHTPEGVDDRTAATLTIAGRTAAAALAVLGSGSGAHSNPGLGLGLGPDDTVLIGGAGGGVGVFAVQLARVAGARVIGTGSAASADHLRSLGAEPVAYGDGLTDRVRALAPEGITAALDLHGVDTVYAARELGVPDARICTIAAQIEGVPAANGANAAPGALEEIAALIAAGRLRVPVAATFPIDEIRRATELQAARHVRGKVVIDL</sequence>
<dbReference type="InterPro" id="IPR013154">
    <property type="entry name" value="ADH-like_N"/>
</dbReference>
<dbReference type="SMART" id="SM00829">
    <property type="entry name" value="PKS_ER"/>
    <property type="match status" value="1"/>
</dbReference>
<dbReference type="InterPro" id="IPR002364">
    <property type="entry name" value="Quin_OxRdtase/zeta-crystal_CS"/>
</dbReference>
<evidence type="ECO:0000313" key="3">
    <source>
        <dbReference type="Proteomes" id="UP000198614"/>
    </source>
</evidence>
<feature type="domain" description="Enoyl reductase (ER)" evidence="1">
    <location>
        <begin position="24"/>
        <end position="332"/>
    </location>
</feature>
<dbReference type="InterPro" id="IPR011032">
    <property type="entry name" value="GroES-like_sf"/>
</dbReference>
<evidence type="ECO:0000259" key="1">
    <source>
        <dbReference type="SMART" id="SM00829"/>
    </source>
</evidence>
<dbReference type="EMBL" id="FNAX01000003">
    <property type="protein sequence ID" value="SDE67823.1"/>
    <property type="molecule type" value="Genomic_DNA"/>
</dbReference>
<dbReference type="Proteomes" id="UP000198614">
    <property type="component" value="Unassembled WGS sequence"/>
</dbReference>
<dbReference type="AlphaFoldDB" id="A0A1G7EVV2"/>
<accession>A0A1G7EVV2</accession>
<dbReference type="PROSITE" id="PS01162">
    <property type="entry name" value="QOR_ZETA_CRYSTAL"/>
    <property type="match status" value="1"/>
</dbReference>
<dbReference type="InterPro" id="IPR020843">
    <property type="entry name" value="ER"/>
</dbReference>
<dbReference type="CDD" id="cd05289">
    <property type="entry name" value="MDR_like_2"/>
    <property type="match status" value="1"/>
</dbReference>
<dbReference type="Gene3D" id="3.90.180.10">
    <property type="entry name" value="Medium-chain alcohol dehydrogenases, catalytic domain"/>
    <property type="match status" value="1"/>
</dbReference>
<dbReference type="GO" id="GO:0016491">
    <property type="term" value="F:oxidoreductase activity"/>
    <property type="evidence" value="ECO:0007669"/>
    <property type="project" value="InterPro"/>
</dbReference>
<dbReference type="SUPFAM" id="SSF51735">
    <property type="entry name" value="NAD(P)-binding Rossmann-fold domains"/>
    <property type="match status" value="1"/>
</dbReference>
<dbReference type="PANTHER" id="PTHR43482">
    <property type="entry name" value="PROTEIN AST1-RELATED"/>
    <property type="match status" value="1"/>
</dbReference>
<dbReference type="InterPro" id="IPR036291">
    <property type="entry name" value="NAD(P)-bd_dom_sf"/>
</dbReference>
<dbReference type="Pfam" id="PF08240">
    <property type="entry name" value="ADH_N"/>
    <property type="match status" value="1"/>
</dbReference>
<proteinExistence type="predicted"/>
<dbReference type="GO" id="GO:0008270">
    <property type="term" value="F:zinc ion binding"/>
    <property type="evidence" value="ECO:0007669"/>
    <property type="project" value="InterPro"/>
</dbReference>
<dbReference type="PANTHER" id="PTHR43482:SF1">
    <property type="entry name" value="PROTEIN AST1-RELATED"/>
    <property type="match status" value="1"/>
</dbReference>
<reference evidence="2 3" key="1">
    <citation type="submission" date="2016-10" db="EMBL/GenBank/DDBJ databases">
        <authorList>
            <person name="de Groot N.N."/>
        </authorList>
    </citation>
    <scope>NUCLEOTIDE SEQUENCE [LARGE SCALE GENOMIC DNA]</scope>
    <source>
        <strain evidence="2 3">CGMCC 4.1859</strain>
    </source>
</reference>
<name>A0A1G7EVV2_9ACTN</name>